<feature type="coiled-coil region" evidence="1">
    <location>
        <begin position="89"/>
        <end position="116"/>
    </location>
</feature>
<dbReference type="Proteomes" id="UP001162060">
    <property type="component" value="Unassembled WGS sequence"/>
</dbReference>
<dbReference type="AlphaFoldDB" id="A0AAV1VAF1"/>
<evidence type="ECO:0000256" key="1">
    <source>
        <dbReference type="SAM" id="Coils"/>
    </source>
</evidence>
<reference evidence="2" key="1">
    <citation type="submission" date="2024-01" db="EMBL/GenBank/DDBJ databases">
        <authorList>
            <person name="Webb A."/>
        </authorList>
    </citation>
    <scope>NUCLEOTIDE SEQUENCE</scope>
    <source>
        <strain evidence="2">Pm1</strain>
    </source>
</reference>
<organism evidence="2 3">
    <name type="scientific">Peronospora matthiolae</name>
    <dbReference type="NCBI Taxonomy" id="2874970"/>
    <lineage>
        <taxon>Eukaryota</taxon>
        <taxon>Sar</taxon>
        <taxon>Stramenopiles</taxon>
        <taxon>Oomycota</taxon>
        <taxon>Peronosporomycetes</taxon>
        <taxon>Peronosporales</taxon>
        <taxon>Peronosporaceae</taxon>
        <taxon>Peronospora</taxon>
    </lineage>
</organism>
<dbReference type="EMBL" id="CAKLBY020000304">
    <property type="protein sequence ID" value="CAK7943869.1"/>
    <property type="molecule type" value="Genomic_DNA"/>
</dbReference>
<proteinExistence type="predicted"/>
<sequence>MTEFDRSAVVMSAQMEVGSGWFFIAILFDPRSGQDLLRPNVPTLDPSEPILLSSTRIEASCSVDRSTLNAAIDSLYLRLNLLQTVVDRYESMEAALEQRMIQKRQLSEDLKELRTSASPFFQLSQRSTTACAFAMKMRSSSPKRFGRRWPTGSTRPP</sequence>
<gene>
    <name evidence="2" type="ORF">PM001_LOCUS29019</name>
</gene>
<name>A0AAV1VAF1_9STRA</name>
<comment type="caution">
    <text evidence="2">The sequence shown here is derived from an EMBL/GenBank/DDBJ whole genome shotgun (WGS) entry which is preliminary data.</text>
</comment>
<protein>
    <submittedName>
        <fullName evidence="2">Uncharacterized protein</fullName>
    </submittedName>
</protein>
<evidence type="ECO:0000313" key="2">
    <source>
        <dbReference type="EMBL" id="CAK7943869.1"/>
    </source>
</evidence>
<keyword evidence="1" id="KW-0175">Coiled coil</keyword>
<accession>A0AAV1VAF1</accession>
<evidence type="ECO:0000313" key="3">
    <source>
        <dbReference type="Proteomes" id="UP001162060"/>
    </source>
</evidence>